<feature type="chain" id="PRO_5010378148" description="Ig-like domain (Group 3)" evidence="1">
    <location>
        <begin position="24"/>
        <end position="2015"/>
    </location>
</feature>
<evidence type="ECO:0000313" key="2">
    <source>
        <dbReference type="EMBL" id="SFI43532.1"/>
    </source>
</evidence>
<dbReference type="RefSeq" id="WP_074929943.1">
    <property type="nucleotide sequence ID" value="NZ_FORI01000001.1"/>
</dbReference>
<feature type="signal peptide" evidence="1">
    <location>
        <begin position="1"/>
        <end position="23"/>
    </location>
</feature>
<evidence type="ECO:0000256" key="1">
    <source>
        <dbReference type="SAM" id="SignalP"/>
    </source>
</evidence>
<protein>
    <recommendedName>
        <fullName evidence="4">Ig-like domain (Group 3)</fullName>
    </recommendedName>
</protein>
<keyword evidence="3" id="KW-1185">Reference proteome</keyword>
<dbReference type="InterPro" id="IPR013783">
    <property type="entry name" value="Ig-like_fold"/>
</dbReference>
<dbReference type="Gene3D" id="2.60.40.10">
    <property type="entry name" value="Immunoglobulins"/>
    <property type="match status" value="2"/>
</dbReference>
<evidence type="ECO:0000313" key="3">
    <source>
        <dbReference type="Proteomes" id="UP000182737"/>
    </source>
</evidence>
<reference evidence="3" key="1">
    <citation type="submission" date="2016-10" db="EMBL/GenBank/DDBJ databases">
        <authorList>
            <person name="Varghese N."/>
            <person name="Submissions S."/>
        </authorList>
    </citation>
    <scope>NUCLEOTIDE SEQUENCE [LARGE SCALE GENOMIC DNA]</scope>
    <source>
        <strain evidence="3">XBD1002</strain>
    </source>
</reference>
<dbReference type="OrthoDB" id="353278at2"/>
<organism evidence="2 3">
    <name type="scientific">Treponema bryantii</name>
    <dbReference type="NCBI Taxonomy" id="163"/>
    <lineage>
        <taxon>Bacteria</taxon>
        <taxon>Pseudomonadati</taxon>
        <taxon>Spirochaetota</taxon>
        <taxon>Spirochaetia</taxon>
        <taxon>Spirochaetales</taxon>
        <taxon>Treponemataceae</taxon>
        <taxon>Treponema</taxon>
    </lineage>
</organism>
<dbReference type="Proteomes" id="UP000182737">
    <property type="component" value="Unassembled WGS sequence"/>
</dbReference>
<name>A0A1I3I6J1_9SPIR</name>
<dbReference type="Pfam" id="PF17957">
    <property type="entry name" value="Big_7"/>
    <property type="match status" value="3"/>
</dbReference>
<proteinExistence type="predicted"/>
<gene>
    <name evidence="2" type="ORF">SAMN04487775_101358</name>
</gene>
<keyword evidence="1" id="KW-0732">Signal</keyword>
<sequence length="2015" mass="220569">MVNMKKVLLIPAICILFASLLTAHGKGDVEDINVENMNSWQEQFDLESRKPGKYNILITARDLGGNVHIEGPHNLYLDPKSDLPICGITNPYPNMRVVGNLNIVGTCVDDDGVSRVDLVLDEGMETEKHVTAEGKEFWSYYLDTNDLEEGPHTIKVIGYDINNEPKVSNPYTLTWQLDRKQPVTEIQDKTMGILVSGNVKFDGIVSDGNGIKELYYSVDNGENFIPLKFGGNKNKDLCDFTVSVDTKKFQDGPAVLWFKAIDRAGSVGMYSFLYFIDNTKPDVGIVYPAEGQTMNGKFTVAGYAKDTIGVTELTWTFGAQSGTFDLIPGNPYWAVNVDTLGGKEKSQKFTIHAKDRAGNVVDVTRNIPLNQELDKPVLSISEPVDGQNFGDSDPLFVRGIATDPDGVKEVRIQLDQNEPIIQETKGVFYYQLCTAQDLSAGNHKVTITAVDVNDVVGNPTVINIASRGITPQFADAKVSSGKEAEDFVNGMEIHPESGKTFSLGITSGIGIVKVASSLTWGTDGLAETSVDLKNVTSYTYTLPILPDSAKGVMNLTVTAEDIIGRVSTYRAIYYVTNTTVVKSEEPVIVFDDSTVAEDGSIISDPNFPVTGYLIGANASSAELVPATKFAKVELDGNLIKLIPLDAIGSSEPVVVRIKTDKGKTVESRQLKFRADTALPEITINDYSDSKAIAGLEGPVSISGKVTCETGVGGLKYRVMSAKVDIQKGIIATTTAPAANDDFKKVDVEKDGSFKFDFDASDYGYGLHIVELIAESAGGNQLAKAFAVKNIPDVEEQNGKMPAPKAPAVFWADGFDVYALAVYQGELESDYQSFLRADMIEGNNPVSFASATAADGKPVAGKFTAVKKPSLSAHIAQINDEEYKSGMPVVLGYNSKDIATIRLYIDTGAAVNSVNFEVTGEEIAGGAVSQKGAAKLIKPTPEEPMRWIAEIPVTNLPSRVNKLSAVIKAGALEQTVTGSFTVVRAADQALLNDKEGIYPMPATGTDYDDIDNTYVLSNGSQFFYYVNYNAPLKVELVSATQGLAVDTNGNLITLYAEKDGNYKNVVVKVTDRFGDVHNSAPLNFIANTSAPEINFVTPELFQWVGNTFKLSGTAAHPLGIRAVEYSLDNGETWESFDLSKNNNRVGVTFSKDISLADVPDGLIRINMRARDTSGHESYVYTSAYKDVTPPEVRVVEPQEIDVVNGDNLIVFEVIDNALLAKAEYIAPPEKGRTNTHLPIELNPLIYTHVGTPEAPINDAMSFAFTDDAGNVATVESWSFSIDSESDLPRAEIHVPEDMQVITRDFTISGVVYDDDGESSIFYKIDNGDYKQVSTKEVFKRTVADAEYKLNTSFSIDVPLETMTDNEHTVTVYAVDINGVKGPEVERTYRISLEEPKGAVEKPTIDTSVRNLVTISGWASDKNGIANIKVSLDNGNSYNEAVGTENWSYTVDTRAIPGGTQVVFLKVTDNYGIQGLYSSLINIDNDAPVLNLELPLDDSTTTGQLFFSGYTFDNVEVTDLYLTIRNLEKGSSPSVRNMKIDRIIGETVDMRDLPDGFYNVELTGKDKAGNITNVSRNIHLEKNIAPATVDILYPLEGEHKNGVFTVYGQAESESEITLLNLWVDDKFISNTTLTSCGFFKFDVGPEQIDEGVHTYYVESVLSSGKSVKSRVQTITYSPIGPWVTIDNFTYGDFAINRPYIRGQAGYSISEDELLFSRTKEATAEQKAITAAKKVAKIEISFDNGKTFTELSTNEKWMYRIENQDIAEGYHFFLIRATMKNGETAITRTIIQVDNTAPSIRLIAPTNGGRYNQVLNASGLSNDDVELENVTVTLRKGDKSAYEIPSFIQGLYLDFRFWGESLFAVGAGLTFFDDVVKVQASYGQFTQQQRDAVSNLFKLDLTDMRYGGNIFSLKIIANIASLPFSFFLGHDWDWLYAGFAVGAEFAMFTQTNSGKEQILSSLLAQIEFPKVKLQNVKMFSSFSLYTEGSLWFIPTDVSGTNIKSLIPQIAVGFRTNIF</sequence>
<accession>A0A1I3I6J1</accession>
<dbReference type="Gene3D" id="2.60.40.650">
    <property type="match status" value="1"/>
</dbReference>
<dbReference type="EMBL" id="FORI01000001">
    <property type="protein sequence ID" value="SFI43532.1"/>
    <property type="molecule type" value="Genomic_DNA"/>
</dbReference>
<evidence type="ECO:0008006" key="4">
    <source>
        <dbReference type="Google" id="ProtNLM"/>
    </source>
</evidence>